<dbReference type="GO" id="GO:0016757">
    <property type="term" value="F:glycosyltransferase activity"/>
    <property type="evidence" value="ECO:0007669"/>
    <property type="project" value="InterPro"/>
</dbReference>
<keyword evidence="4" id="KW-0245">EGF-like domain</keyword>
<feature type="domain" description="EGF-like" evidence="6">
    <location>
        <begin position="155"/>
        <end position="194"/>
    </location>
</feature>
<dbReference type="InterPro" id="IPR000742">
    <property type="entry name" value="EGF"/>
</dbReference>
<dbReference type="Pfam" id="PF03016">
    <property type="entry name" value="Exostosin_GT47"/>
    <property type="match status" value="1"/>
</dbReference>
<keyword evidence="3" id="KW-0333">Golgi apparatus</keyword>
<dbReference type="Gene3D" id="2.10.25.10">
    <property type="entry name" value="Laminin"/>
    <property type="match status" value="1"/>
</dbReference>
<dbReference type="OMA" id="EMRIEYY"/>
<dbReference type="InterPro" id="IPR004263">
    <property type="entry name" value="Exostosin"/>
</dbReference>
<reference evidence="7 8" key="1">
    <citation type="journal article" date="2010" name="Plant Cell">
        <title>The Chlorella variabilis NC64A genome reveals adaptation to photosymbiosis, coevolution with viruses, and cryptic sex.</title>
        <authorList>
            <person name="Blanc G."/>
            <person name="Duncan G."/>
            <person name="Agarkova I."/>
            <person name="Borodovsky M."/>
            <person name="Gurnon J."/>
            <person name="Kuo A."/>
            <person name="Lindquist E."/>
            <person name="Lucas S."/>
            <person name="Pangilinan J."/>
            <person name="Polle J."/>
            <person name="Salamov A."/>
            <person name="Terry A."/>
            <person name="Yamada T."/>
            <person name="Dunigan D.D."/>
            <person name="Grigoriev I.V."/>
            <person name="Claverie J.M."/>
            <person name="Van Etten J.L."/>
        </authorList>
    </citation>
    <scope>NUCLEOTIDE SEQUENCE [LARGE SCALE GENOMIC DNA]</scope>
    <source>
        <strain evidence="7 8">NC64A</strain>
    </source>
</reference>
<feature type="chain" id="PRO_5003156061" description="EGF-like domain-containing protein" evidence="5">
    <location>
        <begin position="21"/>
        <end position="569"/>
    </location>
</feature>
<evidence type="ECO:0000313" key="8">
    <source>
        <dbReference type="Proteomes" id="UP000008141"/>
    </source>
</evidence>
<proteinExistence type="inferred from homology"/>
<dbReference type="eggNOG" id="KOG1021">
    <property type="taxonomic scope" value="Eukaryota"/>
</dbReference>
<feature type="disulfide bond" evidence="4">
    <location>
        <begin position="184"/>
        <end position="193"/>
    </location>
</feature>
<dbReference type="GO" id="GO:0000139">
    <property type="term" value="C:Golgi membrane"/>
    <property type="evidence" value="ECO:0007669"/>
    <property type="project" value="UniProtKB-SubCell"/>
</dbReference>
<dbReference type="InParanoid" id="E1Z2N2"/>
<keyword evidence="4" id="KW-1015">Disulfide bond</keyword>
<protein>
    <recommendedName>
        <fullName evidence="6">EGF-like domain-containing protein</fullName>
    </recommendedName>
</protein>
<dbReference type="PROSITE" id="PS00022">
    <property type="entry name" value="EGF_1"/>
    <property type="match status" value="1"/>
</dbReference>
<evidence type="ECO:0000256" key="3">
    <source>
        <dbReference type="ARBA" id="ARBA00023034"/>
    </source>
</evidence>
<dbReference type="AlphaFoldDB" id="E1Z2N2"/>
<dbReference type="InterPro" id="IPR040911">
    <property type="entry name" value="Exostosin_GT47"/>
</dbReference>
<comment type="subcellular location">
    <subcellularLocation>
        <location evidence="1">Golgi apparatus membrane</location>
        <topology evidence="1">Single-pass type II membrane protein</topology>
    </subcellularLocation>
</comment>
<dbReference type="EMBL" id="GL433835">
    <property type="protein sequence ID" value="EFN59690.1"/>
    <property type="molecule type" value="Genomic_DNA"/>
</dbReference>
<dbReference type="GeneID" id="17359127"/>
<dbReference type="PANTHER" id="PTHR11062">
    <property type="entry name" value="EXOSTOSIN HEPARAN SULFATE GLYCOSYLTRANSFERASE -RELATED"/>
    <property type="match status" value="1"/>
</dbReference>
<dbReference type="OrthoDB" id="1924787at2759"/>
<dbReference type="PANTHER" id="PTHR11062:SF376">
    <property type="entry name" value="EXOSTOSIN FAMILY PROTEIN"/>
    <property type="match status" value="1"/>
</dbReference>
<evidence type="ECO:0000256" key="1">
    <source>
        <dbReference type="ARBA" id="ARBA00004323"/>
    </source>
</evidence>
<gene>
    <name evidence="7" type="ORF">CHLNCDRAFT_133230</name>
</gene>
<dbReference type="Proteomes" id="UP000008141">
    <property type="component" value="Unassembled WGS sequence"/>
</dbReference>
<comment type="similarity">
    <text evidence="2">Belongs to the glycosyltransferase 47 family.</text>
</comment>
<dbReference type="PROSITE" id="PS50026">
    <property type="entry name" value="EGF_3"/>
    <property type="match status" value="1"/>
</dbReference>
<accession>E1Z2N2</accession>
<keyword evidence="5" id="KW-0732">Signal</keyword>
<evidence type="ECO:0000259" key="6">
    <source>
        <dbReference type="PROSITE" id="PS50026"/>
    </source>
</evidence>
<evidence type="ECO:0000313" key="7">
    <source>
        <dbReference type="EMBL" id="EFN59690.1"/>
    </source>
</evidence>
<sequence length="569" mass="64663">MRPLWGALLLQALLLSGASAEEERKEPGPGKCHAECTKHGCPFGRLGDGCEIDFLAPCRQFPESHPNCGALAAKSCECFRRCRAYFCRQDASNNTVCEGLPSNYQSNRGCYMREGYSLVPEADEQGAKYYVNYTAGAPEANRSTALLWEHMFTVPASQCRDQCNKRGYCIKFKLEQDGEGTCRCYRGYSGAACELESNACFLGCKGRGKCIDHFCHCQPPYFGIGCTRSKVYPPNYSHPSPANFKIYMYELNTQWAYDNDHHIAWTGHDPFMEEFLESPVRTEDPSEASLFYIPAFLYSYSGNMAGGDEHTQLLLDHIRATWPYWDRHGGRDHFLFVPADRGTCPWGSRFSDLIRIVHFGMHSTRTNHNPHFGHQGHPEFGCYNPLRDIVAAGTGAPLSLPWAGWLFFFAGSIRTDDNVYSGRTRLILSELVAQWNDPEFSFSGGYVNNYPAGFREAKFCLAPWGYGFGMRLHQSILGGCVPVVIQEHVFQPYEEVLPYETFSLRLSNEDLPQLRETLRSVTDEQYRELLEGVVRYKEAFSWERHLGGRAFDYTIASLRRRWLNSLSLY</sequence>
<dbReference type="RefSeq" id="XP_005851792.1">
    <property type="nucleotide sequence ID" value="XM_005851730.1"/>
</dbReference>
<comment type="caution">
    <text evidence="4">Lacks conserved residue(s) required for the propagation of feature annotation.</text>
</comment>
<evidence type="ECO:0000256" key="2">
    <source>
        <dbReference type="ARBA" id="ARBA00010271"/>
    </source>
</evidence>
<dbReference type="PROSITE" id="PS01186">
    <property type="entry name" value="EGF_2"/>
    <property type="match status" value="1"/>
</dbReference>
<name>E1Z2N2_CHLVA</name>
<feature type="signal peptide" evidence="5">
    <location>
        <begin position="1"/>
        <end position="20"/>
    </location>
</feature>
<feature type="disulfide bond" evidence="4">
    <location>
        <begin position="159"/>
        <end position="169"/>
    </location>
</feature>
<evidence type="ECO:0000256" key="4">
    <source>
        <dbReference type="PROSITE-ProRule" id="PRU00076"/>
    </source>
</evidence>
<keyword evidence="8" id="KW-1185">Reference proteome</keyword>
<dbReference type="KEGG" id="cvr:CHLNCDRAFT_133230"/>
<organism evidence="8">
    <name type="scientific">Chlorella variabilis</name>
    <name type="common">Green alga</name>
    <dbReference type="NCBI Taxonomy" id="554065"/>
    <lineage>
        <taxon>Eukaryota</taxon>
        <taxon>Viridiplantae</taxon>
        <taxon>Chlorophyta</taxon>
        <taxon>core chlorophytes</taxon>
        <taxon>Trebouxiophyceae</taxon>
        <taxon>Chlorellales</taxon>
        <taxon>Chlorellaceae</taxon>
        <taxon>Chlorella clade</taxon>
        <taxon>Chlorella</taxon>
    </lineage>
</organism>
<evidence type="ECO:0000256" key="5">
    <source>
        <dbReference type="SAM" id="SignalP"/>
    </source>
</evidence>